<name>A0ABS9K9T6_9BACT</name>
<gene>
    <name evidence="2" type="ORF">L6773_03485</name>
</gene>
<keyword evidence="1" id="KW-0732">Signal</keyword>
<reference evidence="2" key="2">
    <citation type="submission" date="2024-05" db="EMBL/GenBank/DDBJ databases">
        <title>Rhodohalobacter halophilus gen. nov., sp. nov., a moderately halophilic member of the family Balneolaceae.</title>
        <authorList>
            <person name="Xia J."/>
        </authorList>
    </citation>
    <scope>NUCLEOTIDE SEQUENCE</scope>
    <source>
        <strain evidence="2">WB101</strain>
    </source>
</reference>
<comment type="caution">
    <text evidence="2">The sequence shown here is derived from an EMBL/GenBank/DDBJ whole genome shotgun (WGS) entry which is preliminary data.</text>
</comment>
<protein>
    <recommendedName>
        <fullName evidence="4">NIPSNAP domain-containing protein</fullName>
    </recommendedName>
</protein>
<evidence type="ECO:0000313" key="3">
    <source>
        <dbReference type="Proteomes" id="UP001165366"/>
    </source>
</evidence>
<evidence type="ECO:0008006" key="4">
    <source>
        <dbReference type="Google" id="ProtNLM"/>
    </source>
</evidence>
<proteinExistence type="predicted"/>
<evidence type="ECO:0000313" key="2">
    <source>
        <dbReference type="EMBL" id="MCG2587614.1"/>
    </source>
</evidence>
<evidence type="ECO:0000256" key="1">
    <source>
        <dbReference type="SAM" id="SignalP"/>
    </source>
</evidence>
<keyword evidence="3" id="KW-1185">Reference proteome</keyword>
<dbReference type="EMBL" id="JAKLWS010000003">
    <property type="protein sequence ID" value="MCG2587614.1"/>
    <property type="molecule type" value="Genomic_DNA"/>
</dbReference>
<accession>A0ABS9K9T6</accession>
<dbReference type="Proteomes" id="UP001165366">
    <property type="component" value="Unassembled WGS sequence"/>
</dbReference>
<reference evidence="2" key="1">
    <citation type="submission" date="2022-01" db="EMBL/GenBank/DDBJ databases">
        <authorList>
            <person name="Wang Y."/>
        </authorList>
    </citation>
    <scope>NUCLEOTIDE SEQUENCE</scope>
    <source>
        <strain evidence="2">WB101</strain>
    </source>
</reference>
<sequence>MKTMRILKKALGAVVVVLCFTITSSNVYAQEEAQSQILSLSELTIKANHNSQFRSGVKDWINCYMENDGDWAWNMWRRVQGEGNVYILSSFMNNWAEMDENDPAGQECQSIVQNSIMPNIEKSEANLARSIPELSKPELVENNVITVFFWRVNNSTLFRETVEEVESTIREAEGEPRGYWYSSVGGNTKAPHYFVVTPFSNFAAMDVEMDGVWTVVENEHGSNRREELQADYREAVDVTWSYMFRKDTELSRPMPE</sequence>
<feature type="signal peptide" evidence="1">
    <location>
        <begin position="1"/>
        <end position="29"/>
    </location>
</feature>
<organism evidence="2 3">
    <name type="scientific">Rhodohalobacter sulfatireducens</name>
    <dbReference type="NCBI Taxonomy" id="2911366"/>
    <lineage>
        <taxon>Bacteria</taxon>
        <taxon>Pseudomonadati</taxon>
        <taxon>Balneolota</taxon>
        <taxon>Balneolia</taxon>
        <taxon>Balneolales</taxon>
        <taxon>Balneolaceae</taxon>
        <taxon>Rhodohalobacter</taxon>
    </lineage>
</organism>
<feature type="chain" id="PRO_5047055466" description="NIPSNAP domain-containing protein" evidence="1">
    <location>
        <begin position="30"/>
        <end position="256"/>
    </location>
</feature>